<sequence length="138" mass="15845">MSDSVEILDLLNQMEVPPQKLMGERCSQSTWENALFSELLLEPRQIDRIVLVTDPAHMPRAYLVFERFGFEVFTHPCHQFDSPVSLARSQRILREYIALAKYALAGQFWPQAQPQEAQLVARADAQLQDWQCDLVGAQ</sequence>
<keyword evidence="3" id="KW-1185">Reference proteome</keyword>
<dbReference type="EMBL" id="CP021983">
    <property type="protein sequence ID" value="ASC69254.1"/>
    <property type="molecule type" value="Genomic_DNA"/>
</dbReference>
<dbReference type="CDD" id="cd06259">
    <property type="entry name" value="YdcF-like"/>
    <property type="match status" value="1"/>
</dbReference>
<dbReference type="GO" id="GO:0043164">
    <property type="term" value="P:Gram-negative-bacterium-type cell wall biogenesis"/>
    <property type="evidence" value="ECO:0007669"/>
    <property type="project" value="TreeGrafter"/>
</dbReference>
<dbReference type="InterPro" id="IPR003848">
    <property type="entry name" value="DUF218"/>
</dbReference>
<dbReference type="Gene3D" id="3.40.50.620">
    <property type="entry name" value="HUPs"/>
    <property type="match status" value="1"/>
</dbReference>
<dbReference type="KEGG" id="hhg:XM38_001810"/>
<dbReference type="PANTHER" id="PTHR30336:SF4">
    <property type="entry name" value="ENVELOPE BIOGENESIS FACTOR ELYC"/>
    <property type="match status" value="1"/>
</dbReference>
<evidence type="ECO:0000313" key="2">
    <source>
        <dbReference type="EMBL" id="ASC69254.1"/>
    </source>
</evidence>
<dbReference type="GO" id="GO:0000270">
    <property type="term" value="P:peptidoglycan metabolic process"/>
    <property type="evidence" value="ECO:0007669"/>
    <property type="project" value="TreeGrafter"/>
</dbReference>
<feature type="domain" description="DUF218" evidence="1">
    <location>
        <begin position="9"/>
        <end position="98"/>
    </location>
</feature>
<dbReference type="AlphaFoldDB" id="A0A1Z3HG24"/>
<dbReference type="Pfam" id="PF02698">
    <property type="entry name" value="DUF218"/>
    <property type="match status" value="1"/>
</dbReference>
<dbReference type="PANTHER" id="PTHR30336">
    <property type="entry name" value="INNER MEMBRANE PROTEIN, PROBABLE PERMEASE"/>
    <property type="match status" value="1"/>
</dbReference>
<accession>A0A1Z3HG24</accession>
<protein>
    <recommendedName>
        <fullName evidence="1">DUF218 domain-containing protein</fullName>
    </recommendedName>
</protein>
<gene>
    <name evidence="2" type="ORF">XM38_001810</name>
</gene>
<reference evidence="2 3" key="1">
    <citation type="journal article" date="2016" name="Biochim. Biophys. Acta">
        <title>Characterization of red-shifted phycobilisomes isolated from the chlorophyll f-containing cyanobacterium Halomicronema hongdechloris.</title>
        <authorList>
            <person name="Li Y."/>
            <person name="Lin Y."/>
            <person name="Garvey C.J."/>
            <person name="Birch D."/>
            <person name="Corkery R.W."/>
            <person name="Loughlin P.C."/>
            <person name="Scheer H."/>
            <person name="Willows R.D."/>
            <person name="Chen M."/>
        </authorList>
    </citation>
    <scope>NUCLEOTIDE SEQUENCE [LARGE SCALE GENOMIC DNA]</scope>
    <source>
        <strain evidence="2 3">C2206</strain>
    </source>
</reference>
<dbReference type="InterPro" id="IPR051599">
    <property type="entry name" value="Cell_Envelope_Assoc"/>
</dbReference>
<proteinExistence type="predicted"/>
<dbReference type="InterPro" id="IPR014729">
    <property type="entry name" value="Rossmann-like_a/b/a_fold"/>
</dbReference>
<evidence type="ECO:0000259" key="1">
    <source>
        <dbReference type="Pfam" id="PF02698"/>
    </source>
</evidence>
<dbReference type="OrthoDB" id="420315at2"/>
<organism evidence="2 3">
    <name type="scientific">Halomicronema hongdechloris C2206</name>
    <dbReference type="NCBI Taxonomy" id="1641165"/>
    <lineage>
        <taxon>Bacteria</taxon>
        <taxon>Bacillati</taxon>
        <taxon>Cyanobacteriota</taxon>
        <taxon>Cyanophyceae</taxon>
        <taxon>Nodosilineales</taxon>
        <taxon>Nodosilineaceae</taxon>
        <taxon>Halomicronema</taxon>
    </lineage>
</organism>
<dbReference type="Proteomes" id="UP000191901">
    <property type="component" value="Chromosome"/>
</dbReference>
<dbReference type="GO" id="GO:0005886">
    <property type="term" value="C:plasma membrane"/>
    <property type="evidence" value="ECO:0007669"/>
    <property type="project" value="TreeGrafter"/>
</dbReference>
<name>A0A1Z3HG24_9CYAN</name>
<dbReference type="RefSeq" id="WP_088428849.1">
    <property type="nucleotide sequence ID" value="NZ_CP021983.2"/>
</dbReference>
<evidence type="ECO:0000313" key="3">
    <source>
        <dbReference type="Proteomes" id="UP000191901"/>
    </source>
</evidence>